<evidence type="ECO:0000256" key="3">
    <source>
        <dbReference type="ARBA" id="ARBA00022801"/>
    </source>
</evidence>
<dbReference type="Proteomes" id="UP001549076">
    <property type="component" value="Unassembled WGS sequence"/>
</dbReference>
<dbReference type="SUPFAM" id="SSF52788">
    <property type="entry name" value="Phosphotyrosine protein phosphatases I"/>
    <property type="match status" value="1"/>
</dbReference>
<keyword evidence="3 6" id="KW-0378">Hydrolase</keyword>
<sequence length="164" mass="17962">MDAKPKTDAEPKSAILFVCLGNICRSPLAEGVFGAVVEERRQAHRFVLDSAGTGDWHAGEAPDPRSIAVAARYGIDISGQSARRVAEPDFSRFDLILGMDRSNVQNLRRIAPAEAHGRIHLYLDYALGTMRDVPDPYCGDADGFEKVYRMIREASEALSTRLAG</sequence>
<proteinExistence type="inferred from homology"/>
<dbReference type="InterPro" id="IPR017867">
    <property type="entry name" value="Tyr_phospatase_low_mol_wt"/>
</dbReference>
<dbReference type="GO" id="GO:0004725">
    <property type="term" value="F:protein tyrosine phosphatase activity"/>
    <property type="evidence" value="ECO:0007669"/>
    <property type="project" value="UniProtKB-EC"/>
</dbReference>
<evidence type="ECO:0000256" key="4">
    <source>
        <dbReference type="ARBA" id="ARBA00022912"/>
    </source>
</evidence>
<evidence type="ECO:0000259" key="5">
    <source>
        <dbReference type="SMART" id="SM00226"/>
    </source>
</evidence>
<dbReference type="Gene3D" id="3.40.50.2300">
    <property type="match status" value="1"/>
</dbReference>
<dbReference type="PANTHER" id="PTHR11717:SF7">
    <property type="entry name" value="LOW MOLECULAR WEIGHT PHOSPHOTYROSINE PROTEIN PHOSPHATASE"/>
    <property type="match status" value="1"/>
</dbReference>
<keyword evidence="7" id="KW-1185">Reference proteome</keyword>
<keyword evidence="4" id="KW-0904">Protein phosphatase</keyword>
<dbReference type="EC" id="3.1.3.48" evidence="2"/>
<dbReference type="PANTHER" id="PTHR11717">
    <property type="entry name" value="LOW MOLECULAR WEIGHT PROTEIN TYROSINE PHOSPHATASE"/>
    <property type="match status" value="1"/>
</dbReference>
<dbReference type="SMART" id="SM00226">
    <property type="entry name" value="LMWPc"/>
    <property type="match status" value="1"/>
</dbReference>
<feature type="domain" description="Phosphotyrosine protein phosphatase I" evidence="5">
    <location>
        <begin position="13"/>
        <end position="161"/>
    </location>
</feature>
<dbReference type="InterPro" id="IPR050438">
    <property type="entry name" value="LMW_PTPase"/>
</dbReference>
<evidence type="ECO:0000313" key="6">
    <source>
        <dbReference type="EMBL" id="MET3793778.1"/>
    </source>
</evidence>
<dbReference type="EMBL" id="JBEPML010000017">
    <property type="protein sequence ID" value="MET3793778.1"/>
    <property type="molecule type" value="Genomic_DNA"/>
</dbReference>
<protein>
    <recommendedName>
        <fullName evidence="2">protein-tyrosine-phosphatase</fullName>
        <ecNumber evidence="2">3.1.3.48</ecNumber>
    </recommendedName>
</protein>
<comment type="caution">
    <text evidence="6">The sequence shown here is derived from an EMBL/GenBank/DDBJ whole genome shotgun (WGS) entry which is preliminary data.</text>
</comment>
<dbReference type="RefSeq" id="WP_354197956.1">
    <property type="nucleotide sequence ID" value="NZ_JBEPML010000017.1"/>
</dbReference>
<dbReference type="CDD" id="cd16343">
    <property type="entry name" value="LMWPTP"/>
    <property type="match status" value="1"/>
</dbReference>
<comment type="similarity">
    <text evidence="1">Belongs to the low molecular weight phosphotyrosine protein phosphatase family.</text>
</comment>
<reference evidence="6 7" key="1">
    <citation type="submission" date="2024-06" db="EMBL/GenBank/DDBJ databases">
        <title>Genomic Encyclopedia of Type Strains, Phase IV (KMG-IV): sequencing the most valuable type-strain genomes for metagenomic binning, comparative biology and taxonomic classification.</title>
        <authorList>
            <person name="Goeker M."/>
        </authorList>
    </citation>
    <scope>NUCLEOTIDE SEQUENCE [LARGE SCALE GENOMIC DNA]</scope>
    <source>
        <strain evidence="6 7">DSM 27865</strain>
    </source>
</reference>
<accession>A0ABV2N4V5</accession>
<dbReference type="Pfam" id="PF01451">
    <property type="entry name" value="LMWPc"/>
    <property type="match status" value="1"/>
</dbReference>
<gene>
    <name evidence="6" type="ORF">ABID37_004016</name>
</gene>
<evidence type="ECO:0000256" key="2">
    <source>
        <dbReference type="ARBA" id="ARBA00013064"/>
    </source>
</evidence>
<dbReference type="PRINTS" id="PR00719">
    <property type="entry name" value="LMWPTPASE"/>
</dbReference>
<evidence type="ECO:0000256" key="1">
    <source>
        <dbReference type="ARBA" id="ARBA00011063"/>
    </source>
</evidence>
<dbReference type="InterPro" id="IPR036196">
    <property type="entry name" value="Ptyr_pPase_sf"/>
</dbReference>
<organism evidence="6 7">
    <name type="scientific">Aquamicrobium terrae</name>
    <dbReference type="NCBI Taxonomy" id="1324945"/>
    <lineage>
        <taxon>Bacteria</taxon>
        <taxon>Pseudomonadati</taxon>
        <taxon>Pseudomonadota</taxon>
        <taxon>Alphaproteobacteria</taxon>
        <taxon>Hyphomicrobiales</taxon>
        <taxon>Phyllobacteriaceae</taxon>
        <taxon>Aquamicrobium</taxon>
    </lineage>
</organism>
<evidence type="ECO:0000313" key="7">
    <source>
        <dbReference type="Proteomes" id="UP001549076"/>
    </source>
</evidence>
<name>A0ABV2N4V5_9HYPH</name>
<dbReference type="InterPro" id="IPR023485">
    <property type="entry name" value="Ptyr_pPase"/>
</dbReference>